<dbReference type="EMBL" id="NIRI02000042">
    <property type="protein sequence ID" value="KAG5452103.1"/>
    <property type="molecule type" value="Genomic_DNA"/>
</dbReference>
<gene>
    <name evidence="1" type="ORF">CSKR_107920</name>
</gene>
<protein>
    <submittedName>
        <fullName evidence="1">Uncharacterized protein</fullName>
    </submittedName>
</protein>
<reference evidence="1 2" key="2">
    <citation type="journal article" date="2021" name="Genomics">
        <title>High-quality reference genome for Clonorchis sinensis.</title>
        <authorList>
            <person name="Young N.D."/>
            <person name="Stroehlein A.J."/>
            <person name="Kinkar L."/>
            <person name="Wang T."/>
            <person name="Sohn W.M."/>
            <person name="Chang B.C.H."/>
            <person name="Kaur P."/>
            <person name="Weisz D."/>
            <person name="Dudchenko O."/>
            <person name="Aiden E.L."/>
            <person name="Korhonen P.K."/>
            <person name="Gasser R.B."/>
        </authorList>
    </citation>
    <scope>NUCLEOTIDE SEQUENCE [LARGE SCALE GENOMIC DNA]</scope>
    <source>
        <strain evidence="1">Cs-k2</strain>
    </source>
</reference>
<evidence type="ECO:0000313" key="1">
    <source>
        <dbReference type="EMBL" id="KAG5452103.1"/>
    </source>
</evidence>
<dbReference type="AlphaFoldDB" id="A0A419PMZ7"/>
<organism evidence="1 2">
    <name type="scientific">Clonorchis sinensis</name>
    <name type="common">Chinese liver fluke</name>
    <dbReference type="NCBI Taxonomy" id="79923"/>
    <lineage>
        <taxon>Eukaryota</taxon>
        <taxon>Metazoa</taxon>
        <taxon>Spiralia</taxon>
        <taxon>Lophotrochozoa</taxon>
        <taxon>Platyhelminthes</taxon>
        <taxon>Trematoda</taxon>
        <taxon>Digenea</taxon>
        <taxon>Opisthorchiida</taxon>
        <taxon>Opisthorchiata</taxon>
        <taxon>Opisthorchiidae</taxon>
        <taxon>Clonorchis</taxon>
    </lineage>
</organism>
<comment type="caution">
    <text evidence="1">The sequence shown here is derived from an EMBL/GenBank/DDBJ whole genome shotgun (WGS) entry which is preliminary data.</text>
</comment>
<reference evidence="1 2" key="1">
    <citation type="journal article" date="2018" name="Biotechnol. Adv.">
        <title>Improved genomic resources and new bioinformatic workflow for the carcinogenic parasite Clonorchis sinensis: Biotechnological implications.</title>
        <authorList>
            <person name="Wang D."/>
            <person name="Korhonen P.K."/>
            <person name="Gasser R.B."/>
            <person name="Young N.D."/>
        </authorList>
    </citation>
    <scope>NUCLEOTIDE SEQUENCE [LARGE SCALE GENOMIC DNA]</scope>
    <source>
        <strain evidence="1">Cs-k2</strain>
    </source>
</reference>
<dbReference type="InParanoid" id="A0A419PMZ7"/>
<name>A0A419PMZ7_CLOSI</name>
<evidence type="ECO:0000313" key="2">
    <source>
        <dbReference type="Proteomes" id="UP000286415"/>
    </source>
</evidence>
<accession>A0A419PMZ7</accession>
<proteinExistence type="predicted"/>
<keyword evidence="2" id="KW-1185">Reference proteome</keyword>
<sequence>MKVCALSLKIFLPCPRRVFAGSTVKNLLAKPCSNRAEINKSDVSPFRCLPAMPTEGGTMAEIVSVCPSLDRSNRDAEVGYEPRAFRWETRHHKSDPLSVRDCRCSVKNVRTVLKSLGLHKALGCCGLRPSSCTTHTCSDCSIADSLTLTYSIYDSRVAVIEELKASQRPCLTTIPQDRPCCTLTLISLEIHGYAAFLPQMSQIHKRDPNLADSYIDFIFHTTFITNTTSKIGDLLTERSVVRTLPLSFDFPCLGLDNQAARHRKDVTSGRLYFLLPACEIPPQTLPDEPSSSSTA</sequence>
<dbReference type="Proteomes" id="UP000286415">
    <property type="component" value="Unassembled WGS sequence"/>
</dbReference>